<protein>
    <submittedName>
        <fullName evidence="3">PEGA domain-containing protein</fullName>
    </submittedName>
</protein>
<gene>
    <name evidence="3" type="ORF">PQJ61_12020</name>
</gene>
<evidence type="ECO:0000256" key="1">
    <source>
        <dbReference type="SAM" id="SignalP"/>
    </source>
</evidence>
<evidence type="ECO:0000313" key="3">
    <source>
        <dbReference type="EMBL" id="MDC7227481.1"/>
    </source>
</evidence>
<sequence length="477" mass="53629">MFKNFILIAILAVAAPLMILQADGNNMTMSVGVFILEGDSEQTALSAGISSRIYEALGNIGSRVVEFEELVVLSSDEKQKEINANIVALEDLYAARDQLIFNSDSAEWYDDYYDAVRKIEDKQAEIDRLVKEKTLISDLIREGEETEASLELKKADDSLVFTIDGGTVSDYADDNDLDFAVYGYIETIDQYEYIEIRLWNNITDKDIFIWRTALDSDYLNDLLQPGLNGLKTALIGSDWAELSVRGPDNAMIYLNGQFMGIGNLNRMMITPGETEIELRKQGSKTVTDIVSIAPERLTLLEYEMDELEVFSVVIQTWPAGADVYLDSEWIGKSPVILYPETETSAVRISMEGWEDRSFFIDQETEKIVNINMKPSSKGRDEMVADTRKRFYTSMGSFILSIPLTGVFSAMLDQSASAYNRDVDENGKTNSDEQLRLINLNRAEYSLYTASLGLNIFLLADTIIQAVDYVGSVEYFSE</sequence>
<dbReference type="EMBL" id="JAQQAL010000025">
    <property type="protein sequence ID" value="MDC7227481.1"/>
    <property type="molecule type" value="Genomic_DNA"/>
</dbReference>
<comment type="caution">
    <text evidence="3">The sequence shown here is derived from an EMBL/GenBank/DDBJ whole genome shotgun (WGS) entry which is preliminary data.</text>
</comment>
<dbReference type="InterPro" id="IPR013229">
    <property type="entry name" value="PEGA"/>
</dbReference>
<keyword evidence="1" id="KW-0732">Signal</keyword>
<name>A0AAJ1IJX3_9SPIO</name>
<evidence type="ECO:0000313" key="4">
    <source>
        <dbReference type="Proteomes" id="UP001221217"/>
    </source>
</evidence>
<feature type="domain" description="PEGA" evidence="2">
    <location>
        <begin position="311"/>
        <end position="372"/>
    </location>
</feature>
<accession>A0AAJ1IJX3</accession>
<organism evidence="3 4">
    <name type="scientific">Candidatus Thalassospirochaeta sargassi</name>
    <dbReference type="NCBI Taxonomy" id="3119039"/>
    <lineage>
        <taxon>Bacteria</taxon>
        <taxon>Pseudomonadati</taxon>
        <taxon>Spirochaetota</taxon>
        <taxon>Spirochaetia</taxon>
        <taxon>Spirochaetales</taxon>
        <taxon>Spirochaetaceae</taxon>
        <taxon>Candidatus Thalassospirochaeta</taxon>
    </lineage>
</organism>
<dbReference type="PANTHER" id="PTHR36194:SF1">
    <property type="entry name" value="S-LAYER-LIKE PROTEIN"/>
    <property type="match status" value="1"/>
</dbReference>
<evidence type="ECO:0000259" key="2">
    <source>
        <dbReference type="Pfam" id="PF08308"/>
    </source>
</evidence>
<feature type="signal peptide" evidence="1">
    <location>
        <begin position="1"/>
        <end position="22"/>
    </location>
</feature>
<dbReference type="AlphaFoldDB" id="A0AAJ1IJX3"/>
<proteinExistence type="predicted"/>
<dbReference type="Pfam" id="PF08308">
    <property type="entry name" value="PEGA"/>
    <property type="match status" value="1"/>
</dbReference>
<reference evidence="3 4" key="1">
    <citation type="submission" date="2022-12" db="EMBL/GenBank/DDBJ databases">
        <title>Metagenome assembled genome from gulf of manar.</title>
        <authorList>
            <person name="Kohli P."/>
            <person name="Pk S."/>
            <person name="Venkata Ramana C."/>
            <person name="Sasikala C."/>
        </authorList>
    </citation>
    <scope>NUCLEOTIDE SEQUENCE [LARGE SCALE GENOMIC DNA]</scope>
    <source>
        <strain evidence="3">JB008</strain>
    </source>
</reference>
<feature type="chain" id="PRO_5042610970" evidence="1">
    <location>
        <begin position="23"/>
        <end position="477"/>
    </location>
</feature>
<dbReference type="Proteomes" id="UP001221217">
    <property type="component" value="Unassembled WGS sequence"/>
</dbReference>
<dbReference type="PANTHER" id="PTHR36194">
    <property type="entry name" value="S-LAYER-LIKE PROTEIN"/>
    <property type="match status" value="1"/>
</dbReference>